<evidence type="ECO:0000313" key="2">
    <source>
        <dbReference type="EMBL" id="REE97757.1"/>
    </source>
</evidence>
<dbReference type="PANTHER" id="PTHR12697">
    <property type="entry name" value="PBS LYASE HEAT-LIKE PROTEIN"/>
    <property type="match status" value="1"/>
</dbReference>
<feature type="compositionally biased region" description="Basic and acidic residues" evidence="1">
    <location>
        <begin position="1060"/>
        <end position="1069"/>
    </location>
</feature>
<organism evidence="2 3">
    <name type="scientific">Thermomonospora umbrina</name>
    <dbReference type="NCBI Taxonomy" id="111806"/>
    <lineage>
        <taxon>Bacteria</taxon>
        <taxon>Bacillati</taxon>
        <taxon>Actinomycetota</taxon>
        <taxon>Actinomycetes</taxon>
        <taxon>Streptosporangiales</taxon>
        <taxon>Thermomonosporaceae</taxon>
        <taxon>Thermomonospora</taxon>
    </lineage>
</organism>
<reference evidence="2 3" key="1">
    <citation type="submission" date="2018-08" db="EMBL/GenBank/DDBJ databases">
        <title>Sequencing the genomes of 1000 actinobacteria strains.</title>
        <authorList>
            <person name="Klenk H.-P."/>
        </authorList>
    </citation>
    <scope>NUCLEOTIDE SEQUENCE [LARGE SCALE GENOMIC DNA]</scope>
    <source>
        <strain evidence="2 3">DSM 43927</strain>
    </source>
</reference>
<evidence type="ECO:0000256" key="1">
    <source>
        <dbReference type="SAM" id="MobiDB-lite"/>
    </source>
</evidence>
<dbReference type="Gene3D" id="1.25.10.10">
    <property type="entry name" value="Leucine-rich Repeat Variant"/>
    <property type="match status" value="2"/>
</dbReference>
<name>A0A3D9SQ62_9ACTN</name>
<feature type="region of interest" description="Disordered" evidence="1">
    <location>
        <begin position="1049"/>
        <end position="1069"/>
    </location>
</feature>
<dbReference type="InterPro" id="IPR004155">
    <property type="entry name" value="PBS_lyase_HEAT"/>
</dbReference>
<dbReference type="RefSeq" id="WP_147312324.1">
    <property type="nucleotide sequence ID" value="NZ_QTTT01000001.1"/>
</dbReference>
<accession>A0A3D9SQ62</accession>
<dbReference type="Proteomes" id="UP000256661">
    <property type="component" value="Unassembled WGS sequence"/>
</dbReference>
<comment type="caution">
    <text evidence="2">The sequence shown here is derived from an EMBL/GenBank/DDBJ whole genome shotgun (WGS) entry which is preliminary data.</text>
</comment>
<dbReference type="OrthoDB" id="3272910at2"/>
<gene>
    <name evidence="2" type="ORF">DFJ69_3232</name>
</gene>
<evidence type="ECO:0000313" key="3">
    <source>
        <dbReference type="Proteomes" id="UP000256661"/>
    </source>
</evidence>
<dbReference type="PANTHER" id="PTHR12697:SF5">
    <property type="entry name" value="DEOXYHYPUSINE HYDROXYLASE"/>
    <property type="match status" value="1"/>
</dbReference>
<dbReference type="SMART" id="SM00567">
    <property type="entry name" value="EZ_HEAT"/>
    <property type="match status" value="6"/>
</dbReference>
<dbReference type="GO" id="GO:0016491">
    <property type="term" value="F:oxidoreductase activity"/>
    <property type="evidence" value="ECO:0007669"/>
    <property type="project" value="TreeGrafter"/>
</dbReference>
<dbReference type="SUPFAM" id="SSF48371">
    <property type="entry name" value="ARM repeat"/>
    <property type="match status" value="1"/>
</dbReference>
<protein>
    <submittedName>
        <fullName evidence="2">HEAT repeat protein</fullName>
    </submittedName>
</protein>
<dbReference type="InterPro" id="IPR011989">
    <property type="entry name" value="ARM-like"/>
</dbReference>
<dbReference type="EMBL" id="QTTT01000001">
    <property type="protein sequence ID" value="REE97757.1"/>
    <property type="molecule type" value="Genomic_DNA"/>
</dbReference>
<dbReference type="InterPro" id="IPR016024">
    <property type="entry name" value="ARM-type_fold"/>
</dbReference>
<proteinExistence type="predicted"/>
<dbReference type="Pfam" id="PF13646">
    <property type="entry name" value="HEAT_2"/>
    <property type="match status" value="1"/>
</dbReference>
<keyword evidence="3" id="KW-1185">Reference proteome</keyword>
<sequence>MACVEDDDPRSLRRLGLLALAERLDAGHVVDGAEPLPQAVDEVPEVALAQARLYRRLRHGPCPQWRAVELPVRVRIAWLSAEIAHRPEVARDEPPGEPLYQAVRGLTAADVDEPGALARILADRPDPVLRGEALRLAREALHAALLSPGPARALVADLADDPDVAEEALRELAEPWAALDPLPGERLRRHLGTGSLEVVARHGHRDLLWEVAADRDRPPASRRRALDLLGDLADRDDVPDLLGLALEDPLLFAEPAFGCLRGLHRRGHFPVGDDVPAIVGLALADHRVPAEEPATVLYTCRHEALRELAAAPPDDPHWSRRLDLLVALAAQGVRDLAVGDTVAGLLRTARDPVPFLRALRVLRPTSASAEAAVLEALPRTPAAALDALEAVGGARTATVLAELLGGREIVAHLRPLRHRALEVLWHLTEDGDLRRALLDRLDPRDLPARIAVDLGGPDERELALLRAALAPDDPVEALCTSARNGGSAQIPVLADLLLRIVSDLAAAGGPPEGSGQEPVVPPEAVEALRGLGRRLYERGKIRPRCLLDATTAKEAGAALVADIAADLLERPELGHAERTILLALLLEVPAPGIRARVHPLLRHRDRHVRKHAIALLARDDDGADARALSAGLIPLTRAGDVQTVRQAVLALGRARARWAAEAIAACLDHSNMNVKKTAADALTCAGAPVAVPRLLFWLGAHDNPGLRDRLTKALRTILGDASAATVLAAADRADDDRTRTLLLMALDRRLEARAVGALVRQGSPSGARLLALVADGTIALRSGTASELAALGISPPPGRPADVDALVARGWDPDVALRLARGNEEVPSGLRPMLAHWLGLAEAHPETLGFVLRLCPPPWSADEVKLFARSVRPLVAGLADIDDDHRDRLVAVLNEAVAGLPASEAFEIASRLRALPPGAAGSRAWLALLRRSGAVLTRADVERALAAVRVGARPSAEDVLREAFAAPEMDEPLPEEAFRWREALSEAVRSPAALGRFRAEDGFAAVGSRHRLNALIDVFSSTELRDALLDWMCELQPVDAPPWTLAEKARRRAPALRTPRPSDLDQPRSAAQRERLLSMLDDPAPDRREAAARTLLTWPEPETRLAVLRAHLQGRVDITVTADLARASTLLGEGELHAPERLAAHLASTDLGPLVPHLLRRWEQGDPATRERAGQVLRRASPDTVAEAISDRLEAGAWGLLDLVAGVPLLRTPALTRTMRRLRQEGRDDLAAGLVLVDGPLRHPDAARRDEAVLAALRDRTAVRRPQPPSRADLFHAARTGTADQIRRALTLLAERPPEGSGFGELLDEMLGHPEARVRLQAHRITRKVLDRDAHLERTTWLLDDPQPDIVRSAAKALAHASWRPAIPGLVRLLTHAHPGVRRTAAEGLVLVGAPAIPALRHAAGRARPDRRPVYTEVLDRINAPGPDAGRRSAR</sequence>